<dbReference type="AlphaFoldDB" id="A0A7C9CII2"/>
<reference evidence="1" key="2">
    <citation type="submission" date="2020-07" db="EMBL/GenBank/DDBJ databases">
        <authorList>
            <person name="Vera ALvarez R."/>
            <person name="Arias-Moreno D.M."/>
            <person name="Jimenez-Jacinto V."/>
            <person name="Jimenez-Bremont J.F."/>
            <person name="Swaminathan K."/>
            <person name="Moose S.P."/>
            <person name="Guerrero-Gonzalez M.L."/>
            <person name="Marino-Ramirez L."/>
            <person name="Landsman D."/>
            <person name="Rodriguez-Kessler M."/>
            <person name="Delgado-Sanchez P."/>
        </authorList>
    </citation>
    <scope>NUCLEOTIDE SEQUENCE</scope>
    <source>
        <tissue evidence="1">Cladode</tissue>
    </source>
</reference>
<protein>
    <submittedName>
        <fullName evidence="1">Uncharacterized protein</fullName>
    </submittedName>
</protein>
<name>A0A7C9CII2_OPUST</name>
<dbReference type="EMBL" id="GISG01022448">
    <property type="protein sequence ID" value="MBA4618818.1"/>
    <property type="molecule type" value="Transcribed_RNA"/>
</dbReference>
<evidence type="ECO:0000313" key="1">
    <source>
        <dbReference type="EMBL" id="MBA4618820.1"/>
    </source>
</evidence>
<organism evidence="1">
    <name type="scientific">Opuntia streptacantha</name>
    <name type="common">Prickly pear cactus</name>
    <name type="synonym">Opuntia cardona</name>
    <dbReference type="NCBI Taxonomy" id="393608"/>
    <lineage>
        <taxon>Eukaryota</taxon>
        <taxon>Viridiplantae</taxon>
        <taxon>Streptophyta</taxon>
        <taxon>Embryophyta</taxon>
        <taxon>Tracheophyta</taxon>
        <taxon>Spermatophyta</taxon>
        <taxon>Magnoliopsida</taxon>
        <taxon>eudicotyledons</taxon>
        <taxon>Gunneridae</taxon>
        <taxon>Pentapetalae</taxon>
        <taxon>Caryophyllales</taxon>
        <taxon>Cactineae</taxon>
        <taxon>Cactaceae</taxon>
        <taxon>Opuntioideae</taxon>
        <taxon>Opuntia</taxon>
    </lineage>
</organism>
<dbReference type="EMBL" id="GISG01022450">
    <property type="protein sequence ID" value="MBA4618820.1"/>
    <property type="molecule type" value="Transcribed_RNA"/>
</dbReference>
<accession>A0A7C9CII2</accession>
<proteinExistence type="predicted"/>
<sequence length="102" mass="11876">MFLEAAFSHSGPILQRQGSGFKAMCNPMLLMSTFDTFQLEMRLSPLMQKLVLSFLRCKISLVPFNQPTWLARSRSQRPLRWTSSLTPTHHRMLFLLVQQHNI</sequence>
<reference evidence="1" key="1">
    <citation type="journal article" date="2013" name="J. Plant Res.">
        <title>Effect of fungi and light on seed germination of three Opuntia species from semiarid lands of central Mexico.</title>
        <authorList>
            <person name="Delgado-Sanchez P."/>
            <person name="Jimenez-Bremont J.F."/>
            <person name="Guerrero-Gonzalez Mde L."/>
            <person name="Flores J."/>
        </authorList>
    </citation>
    <scope>NUCLEOTIDE SEQUENCE</scope>
    <source>
        <tissue evidence="1">Cladode</tissue>
    </source>
</reference>